<keyword evidence="3" id="KW-0805">Transcription regulation</keyword>
<evidence type="ECO:0000256" key="1">
    <source>
        <dbReference type="ARBA" id="ARBA00004123"/>
    </source>
</evidence>
<keyword evidence="7" id="KW-0539">Nucleus</keyword>
<keyword evidence="5" id="KW-0804">Transcription</keyword>
<evidence type="ECO:0000256" key="4">
    <source>
        <dbReference type="ARBA" id="ARBA00023125"/>
    </source>
</evidence>
<comment type="caution">
    <text evidence="9">The sequence shown here is derived from an EMBL/GenBank/DDBJ whole genome shotgun (WGS) entry which is preliminary data.</text>
</comment>
<dbReference type="GO" id="GO:0045944">
    <property type="term" value="P:positive regulation of transcription by RNA polymerase II"/>
    <property type="evidence" value="ECO:0007669"/>
    <property type="project" value="InterPro"/>
</dbReference>
<organism evidence="9 10">
    <name type="scientific">Fusarium mexicanum</name>
    <dbReference type="NCBI Taxonomy" id="751941"/>
    <lineage>
        <taxon>Eukaryota</taxon>
        <taxon>Fungi</taxon>
        <taxon>Dikarya</taxon>
        <taxon>Ascomycota</taxon>
        <taxon>Pezizomycotina</taxon>
        <taxon>Sordariomycetes</taxon>
        <taxon>Hypocreomycetidae</taxon>
        <taxon>Hypocreales</taxon>
        <taxon>Nectriaceae</taxon>
        <taxon>Fusarium</taxon>
        <taxon>Fusarium fujikuroi species complex</taxon>
    </lineage>
</organism>
<reference evidence="9 10" key="1">
    <citation type="submission" date="2020-05" db="EMBL/GenBank/DDBJ databases">
        <title>Identification and distribution of gene clusters putatively required for synthesis of sphingolipid metabolism inhibitors in phylogenetically diverse species of the filamentous fungus Fusarium.</title>
        <authorList>
            <person name="Kim H.-S."/>
            <person name="Busman M."/>
            <person name="Brown D.W."/>
            <person name="Divon H."/>
            <person name="Uhlig S."/>
            <person name="Proctor R.H."/>
        </authorList>
    </citation>
    <scope>NUCLEOTIDE SEQUENCE [LARGE SCALE GENOMIC DNA]</scope>
    <source>
        <strain evidence="9 10">NRRL 53147</strain>
    </source>
</reference>
<dbReference type="GO" id="GO:0006986">
    <property type="term" value="P:response to unfolded protein"/>
    <property type="evidence" value="ECO:0007669"/>
    <property type="project" value="UniProtKB-KW"/>
</dbReference>
<dbReference type="Proteomes" id="UP000522262">
    <property type="component" value="Unassembled WGS sequence"/>
</dbReference>
<evidence type="ECO:0000313" key="10">
    <source>
        <dbReference type="Proteomes" id="UP000522262"/>
    </source>
</evidence>
<proteinExistence type="inferred from homology"/>
<sequence length="214" mass="24346">MYPISDILISGFDRQRARTAEEREQRQIERVLRNRRTAQICQERKKLELETLYQKIARLEQLLVDYQDVNISLLGHIEQVERTGQRINDSAQQDLWSHVALHCHPSCVNEIETLEKRPTGIAWTSNLPMEAVDSFFQPTVLSAVADPFLESLDQPLSDNYVQPAVTNIVDVPSTKSPCAPDTGKSIDCSLTGTIEQYNEMETLDSLNSRAWTSD</sequence>
<name>A0A8H5MJR5_9HYPO</name>
<dbReference type="PANTHER" id="PTHR46714">
    <property type="entry name" value="TRANSCRIPTIONAL ACTIVATOR HAC1"/>
    <property type="match status" value="1"/>
</dbReference>
<keyword evidence="4" id="KW-0238">DNA-binding</keyword>
<dbReference type="GO" id="GO:0005634">
    <property type="term" value="C:nucleus"/>
    <property type="evidence" value="ECO:0007669"/>
    <property type="project" value="UniProtKB-SubCell"/>
</dbReference>
<comment type="similarity">
    <text evidence="2">Belongs to the bZIP family.</text>
</comment>
<evidence type="ECO:0000256" key="5">
    <source>
        <dbReference type="ARBA" id="ARBA00023163"/>
    </source>
</evidence>
<evidence type="ECO:0000256" key="8">
    <source>
        <dbReference type="SAM" id="Coils"/>
    </source>
</evidence>
<dbReference type="PANTHER" id="PTHR46714:SF6">
    <property type="entry name" value="TRANSCRIPTIONAL ACTIVATOR HAC1"/>
    <property type="match status" value="1"/>
</dbReference>
<dbReference type="InterPro" id="IPR044280">
    <property type="entry name" value="Hac1/HY5"/>
</dbReference>
<dbReference type="EMBL" id="JAAOAM010000472">
    <property type="protein sequence ID" value="KAF5530515.1"/>
    <property type="molecule type" value="Genomic_DNA"/>
</dbReference>
<evidence type="ECO:0000256" key="6">
    <source>
        <dbReference type="ARBA" id="ARBA00023230"/>
    </source>
</evidence>
<evidence type="ECO:0000256" key="2">
    <source>
        <dbReference type="ARBA" id="ARBA00007163"/>
    </source>
</evidence>
<dbReference type="GO" id="GO:0003677">
    <property type="term" value="F:DNA binding"/>
    <property type="evidence" value="ECO:0007669"/>
    <property type="project" value="UniProtKB-KW"/>
</dbReference>
<dbReference type="AlphaFoldDB" id="A0A8H5MJR5"/>
<comment type="subcellular location">
    <subcellularLocation>
        <location evidence="1">Nucleus</location>
    </subcellularLocation>
</comment>
<evidence type="ECO:0000256" key="7">
    <source>
        <dbReference type="ARBA" id="ARBA00023242"/>
    </source>
</evidence>
<keyword evidence="10" id="KW-1185">Reference proteome</keyword>
<keyword evidence="8" id="KW-0175">Coiled coil</keyword>
<gene>
    <name evidence="9" type="ORF">FMEXI_13500</name>
</gene>
<feature type="coiled-coil region" evidence="8">
    <location>
        <begin position="14"/>
        <end position="69"/>
    </location>
</feature>
<dbReference type="GO" id="GO:0000981">
    <property type="term" value="F:DNA-binding transcription factor activity, RNA polymerase II-specific"/>
    <property type="evidence" value="ECO:0007669"/>
    <property type="project" value="InterPro"/>
</dbReference>
<keyword evidence="6" id="KW-0834">Unfolded protein response</keyword>
<evidence type="ECO:0000313" key="9">
    <source>
        <dbReference type="EMBL" id="KAF5530515.1"/>
    </source>
</evidence>
<accession>A0A8H5MJR5</accession>
<evidence type="ECO:0000256" key="3">
    <source>
        <dbReference type="ARBA" id="ARBA00023015"/>
    </source>
</evidence>
<protein>
    <submittedName>
        <fullName evidence="9">Transcriptional activator hac1</fullName>
    </submittedName>
</protein>